<proteinExistence type="predicted"/>
<reference evidence="1 2" key="1">
    <citation type="submission" date="2023-06" db="EMBL/GenBank/DDBJ databases">
        <title>Parasedimentitalea psychrophila sp. nov., a psychrophilic bacterium isolated from deep-sea sediment.</title>
        <authorList>
            <person name="Li A."/>
        </authorList>
    </citation>
    <scope>NUCLEOTIDE SEQUENCE [LARGE SCALE GENOMIC DNA]</scope>
    <source>
        <strain evidence="1 2">QS115</strain>
    </source>
</reference>
<evidence type="ECO:0000313" key="1">
    <source>
        <dbReference type="EMBL" id="WIY26362.1"/>
    </source>
</evidence>
<keyword evidence="2" id="KW-1185">Reference proteome</keyword>
<protein>
    <submittedName>
        <fullName evidence="1">Uncharacterized protein</fullName>
    </submittedName>
</protein>
<dbReference type="KEGG" id="ppso:QPJ95_05445"/>
<gene>
    <name evidence="1" type="ORF">QPJ95_05445</name>
</gene>
<dbReference type="AlphaFoldDB" id="A0A9Y2L2U6"/>
<dbReference type="EMBL" id="CP127247">
    <property type="protein sequence ID" value="WIY26362.1"/>
    <property type="molecule type" value="Genomic_DNA"/>
</dbReference>
<accession>A0A9Y2L2U6</accession>
<evidence type="ECO:0000313" key="2">
    <source>
        <dbReference type="Proteomes" id="UP001238334"/>
    </source>
</evidence>
<organism evidence="1 2">
    <name type="scientific">Parasedimentitalea psychrophila</name>
    <dbReference type="NCBI Taxonomy" id="2997337"/>
    <lineage>
        <taxon>Bacteria</taxon>
        <taxon>Pseudomonadati</taxon>
        <taxon>Pseudomonadota</taxon>
        <taxon>Alphaproteobacteria</taxon>
        <taxon>Rhodobacterales</taxon>
        <taxon>Paracoccaceae</taxon>
        <taxon>Parasedimentitalea</taxon>
    </lineage>
</organism>
<sequence>MAIAQNICFAATCGLVVLGADYTQQSRRAQIPVGQMGAVQYASLFSRRLAAIEGVSSINLSAIAEMTPDWVPSSAAKPIDPTVPQLMTNPDQRQDRIGVRVNKGLAGATARATSHRAAGGCVRRGTILNC</sequence>
<dbReference type="Proteomes" id="UP001238334">
    <property type="component" value="Chromosome"/>
</dbReference>
<name>A0A9Y2L2U6_9RHOB</name>
<dbReference type="RefSeq" id="WP_270919309.1">
    <property type="nucleotide sequence ID" value="NZ_CP127247.1"/>
</dbReference>